<sequence length="1183" mass="134138">MEVLTPPKPSTRPILSGILPPTLKFPAKTWSKRPQFRYKIPSFNFYRDPSFPICLPLRSGRSFQILAHLGRRTSRRNSLRKKLVHDQQVRHNPITYDPSSEFQKPKRSYDKSDGLKDNWGSGSAKERDSNSSGLVDRADNGGGEESKANRLDESVLWNKLENWVDQYKKDIDEWGIGSDPIFTVFEDVEGNVKRVSVNEDEIMRRSRVGRLELEESMEVNLKILRAESLARDMEAGKNGIPRNSSVVKFVVQGAESGFLKAIRGFTLQPELFPKLSRVGTTVLVGFVVLWAVKKLFSSGHKEVHYTEMEKEMMRRKIKWRKEREILEKVSMEVVQETSEPATLFIEKPKLDKEKLMNNISQSKACTNTFFLQDSASTHMAKSVDVDNMIQDTRQMERGSREIEGPVLSLTDRDGKEKKAVDDEVAWDTKQVTVHSEEAFGTIKKGTLDGPKFVDTEFLTKHNCREDRDMQACSSSSEKFLDDWQSTVQDFKASESALQVTDTSEVIQFSNTSDGDSLSSIRRKPRVILSVKEARDYLSEKFDNREPSKESQVKTVPERAAVLRLPSDEGFGSSTSPKLDVNDEVAAISGQTSNSIPSTDACEVSLKESVPTRGDDSELACGVGDLEKPQTSLNHEVSGVDAEAGSSARMENWIETNFHEVEPILKKIGVGFKDNYMVAREKVSDQLNTNTKITQLGFSEDDSELEWMKDDSLREIVFQVRENELAGRDPFYLLDSEDKDAFFKGLEKKVEKQNEELSKLHEWLHSNIENLDYGADGISLYDPPEKIIPRWKVPPVEKNPEFLQNFLEQRKAILAGNSGNSYPMKQEEYTIQRSTKSLVREDAVAFSGALDPSTKFHDGDPKVSKTVIESSDGSVKAGTKSGKEYWQHTKKWSRGFLESYNEETDPEVKSVMKDIGKDLDRWITEKEIEEAGELMTKLPERNKKFMEKKLNKLKREMELFGPQAVVSKYREYTDEKEEDYLWWLDLPHLLCIELYTVHNGEQRVGLYSLEMATDLELEPKPYHVIAFEDAGDCKNLCYIIQAHMEMLGNGHAFVVPRPPKDTFREAKGNGFSVTVIRTGELELNVDQTLEEVEEKLTELGSKIYHDKITRERSVDISSLMQGVFGVNGKPAKSSKMDSGWSQFFISPSCGCSGHWIVPEEVHNCLGKLAVPAPFVSHPSAPIME</sequence>
<gene>
    <name evidence="2" type="ORF">CJ030_MR8G002117</name>
</gene>
<feature type="compositionally biased region" description="Basic and acidic residues" evidence="1">
    <location>
        <begin position="103"/>
        <end position="116"/>
    </location>
</feature>
<dbReference type="Proteomes" id="UP000516437">
    <property type="component" value="Chromosome 8"/>
</dbReference>
<accession>A0A6A1UVX0</accession>
<evidence type="ECO:0000256" key="1">
    <source>
        <dbReference type="SAM" id="MobiDB-lite"/>
    </source>
</evidence>
<feature type="region of interest" description="Disordered" evidence="1">
    <location>
        <begin position="76"/>
        <end position="148"/>
    </location>
</feature>
<feature type="compositionally biased region" description="Basic and acidic residues" evidence="1">
    <location>
        <begin position="136"/>
        <end position="148"/>
    </location>
</feature>
<name>A0A6A1UVX0_9ROSI</name>
<dbReference type="PANTHER" id="PTHR34962">
    <property type="entry name" value="EMBRYO DEFECTIVE 1703-RELATED"/>
    <property type="match status" value="1"/>
</dbReference>
<feature type="region of interest" description="Disordered" evidence="1">
    <location>
        <begin position="854"/>
        <end position="879"/>
    </location>
</feature>
<evidence type="ECO:0000313" key="3">
    <source>
        <dbReference type="Proteomes" id="UP000516437"/>
    </source>
</evidence>
<protein>
    <recommendedName>
        <fullName evidence="4">Embryo defective 1703</fullName>
    </recommendedName>
</protein>
<proteinExistence type="predicted"/>
<dbReference type="OrthoDB" id="611606at2759"/>
<evidence type="ECO:0000313" key="2">
    <source>
        <dbReference type="EMBL" id="KAB1203988.1"/>
    </source>
</evidence>
<reference evidence="2 3" key="1">
    <citation type="journal article" date="2019" name="Plant Biotechnol. J.">
        <title>The red bayberry genome and genetic basis of sex determination.</title>
        <authorList>
            <person name="Jia H.M."/>
            <person name="Jia H.J."/>
            <person name="Cai Q.L."/>
            <person name="Wang Y."/>
            <person name="Zhao H.B."/>
            <person name="Yang W.F."/>
            <person name="Wang G.Y."/>
            <person name="Li Y.H."/>
            <person name="Zhan D.L."/>
            <person name="Shen Y.T."/>
            <person name="Niu Q.F."/>
            <person name="Chang L."/>
            <person name="Qiu J."/>
            <person name="Zhao L."/>
            <person name="Xie H.B."/>
            <person name="Fu W.Y."/>
            <person name="Jin J."/>
            <person name="Li X.W."/>
            <person name="Jiao Y."/>
            <person name="Zhou C.C."/>
            <person name="Tu T."/>
            <person name="Chai C.Y."/>
            <person name="Gao J.L."/>
            <person name="Fan L.J."/>
            <person name="van de Weg E."/>
            <person name="Wang J.Y."/>
            <person name="Gao Z.S."/>
        </authorList>
    </citation>
    <scope>NUCLEOTIDE SEQUENCE [LARGE SCALE GENOMIC DNA]</scope>
    <source>
        <tissue evidence="2">Leaves</tissue>
    </source>
</reference>
<dbReference type="PANTHER" id="PTHR34962:SF1">
    <property type="entry name" value="EMBRYO DEFECTIVE 1703-RELATED"/>
    <property type="match status" value="1"/>
</dbReference>
<organism evidence="2 3">
    <name type="scientific">Morella rubra</name>
    <name type="common">Chinese bayberry</name>
    <dbReference type="NCBI Taxonomy" id="262757"/>
    <lineage>
        <taxon>Eukaryota</taxon>
        <taxon>Viridiplantae</taxon>
        <taxon>Streptophyta</taxon>
        <taxon>Embryophyta</taxon>
        <taxon>Tracheophyta</taxon>
        <taxon>Spermatophyta</taxon>
        <taxon>Magnoliopsida</taxon>
        <taxon>eudicotyledons</taxon>
        <taxon>Gunneridae</taxon>
        <taxon>Pentapetalae</taxon>
        <taxon>rosids</taxon>
        <taxon>fabids</taxon>
        <taxon>Fagales</taxon>
        <taxon>Myricaceae</taxon>
        <taxon>Morella</taxon>
    </lineage>
</organism>
<dbReference type="EMBL" id="RXIC02000026">
    <property type="protein sequence ID" value="KAB1203988.1"/>
    <property type="molecule type" value="Genomic_DNA"/>
</dbReference>
<comment type="caution">
    <text evidence="2">The sequence shown here is derived from an EMBL/GenBank/DDBJ whole genome shotgun (WGS) entry which is preliminary data.</text>
</comment>
<evidence type="ECO:0008006" key="4">
    <source>
        <dbReference type="Google" id="ProtNLM"/>
    </source>
</evidence>
<keyword evidence="3" id="KW-1185">Reference proteome</keyword>
<dbReference type="AlphaFoldDB" id="A0A6A1UVX0"/>